<reference evidence="3" key="1">
    <citation type="submission" date="2016-10" db="EMBL/GenBank/DDBJ databases">
        <authorList>
            <person name="Varghese N."/>
            <person name="Submissions S."/>
        </authorList>
    </citation>
    <scope>NUCLEOTIDE SEQUENCE [LARGE SCALE GENOMIC DNA]</scope>
    <source>
        <strain evidence="3">DSM 25811 / CCM 8410 / LMG 26954 / E90</strain>
    </source>
</reference>
<keyword evidence="3" id="KW-1185">Reference proteome</keyword>
<feature type="chain" id="PRO_5011718046" evidence="1">
    <location>
        <begin position="22"/>
        <end position="283"/>
    </location>
</feature>
<dbReference type="STRING" id="1285928.SAMN04487894_102107"/>
<dbReference type="EMBL" id="FMZO01000002">
    <property type="protein sequence ID" value="SDC34653.1"/>
    <property type="molecule type" value="Genomic_DNA"/>
</dbReference>
<evidence type="ECO:0000313" key="3">
    <source>
        <dbReference type="Proteomes" id="UP000198757"/>
    </source>
</evidence>
<organism evidence="2 3">
    <name type="scientific">Niabella drilacis (strain DSM 25811 / CCM 8410 / CCUG 62505 / LMG 26954 / E90)</name>
    <dbReference type="NCBI Taxonomy" id="1285928"/>
    <lineage>
        <taxon>Bacteria</taxon>
        <taxon>Pseudomonadati</taxon>
        <taxon>Bacteroidota</taxon>
        <taxon>Chitinophagia</taxon>
        <taxon>Chitinophagales</taxon>
        <taxon>Chitinophagaceae</taxon>
        <taxon>Niabella</taxon>
    </lineage>
</organism>
<feature type="signal peptide" evidence="1">
    <location>
        <begin position="1"/>
        <end position="21"/>
    </location>
</feature>
<dbReference type="Proteomes" id="UP000198757">
    <property type="component" value="Unassembled WGS sequence"/>
</dbReference>
<gene>
    <name evidence="2" type="ORF">SAMN04487894_102107</name>
</gene>
<sequence length="283" mass="32721">MRLICCFWILCMLTCCGPAVNTDRDLQARTPRQTEKKLQGSWVVYKVGTREAAEDRLKPLQDTLSRLRNRFELTALTIGPRLFITEDSTGKQQQRTWQLLPPDMIETKGGAELFEIVSLSDSILTLSLRIDNKRTHADALLACYRVDPERYEGKDLAHASLNQWRQHPQQPETPVQIASRLTSLLRYDALYLEVLNNSNSDYFNTRRFHLPFSYYNGGMGLKDFDPASQFAALFYDGRDAEKAYGLLKEYFNTRPYPRIENYMQAYAGFMKNLAEVIELNVHE</sequence>
<evidence type="ECO:0000313" key="2">
    <source>
        <dbReference type="EMBL" id="SDC34653.1"/>
    </source>
</evidence>
<name>A0A1G6KUL6_NIADE</name>
<evidence type="ECO:0000256" key="1">
    <source>
        <dbReference type="SAM" id="SignalP"/>
    </source>
</evidence>
<dbReference type="AlphaFoldDB" id="A0A1G6KUL6"/>
<accession>A0A1G6KUL6</accession>
<proteinExistence type="predicted"/>
<protein>
    <submittedName>
        <fullName evidence="2">Uncharacterized protein</fullName>
    </submittedName>
</protein>
<keyword evidence="1" id="KW-0732">Signal</keyword>